<dbReference type="EMBL" id="JAFBBO010000001">
    <property type="protein sequence ID" value="MBM7478608.1"/>
    <property type="molecule type" value="Genomic_DNA"/>
</dbReference>
<dbReference type="InterPro" id="IPR011989">
    <property type="entry name" value="ARM-like"/>
</dbReference>
<keyword evidence="2" id="KW-1185">Reference proteome</keyword>
<dbReference type="InterPro" id="IPR016024">
    <property type="entry name" value="ARM-type_fold"/>
</dbReference>
<comment type="caution">
    <text evidence="1">The sequence shown here is derived from an EMBL/GenBank/DDBJ whole genome shotgun (WGS) entry which is preliminary data.</text>
</comment>
<sequence>MATFVHLTPAANGERISRSGVAARSVGRIPGDERRGVFLFPVLRDHVATHQWSRELVRSQGRGRVVTVQVRLPDTEQVTVGRFDGVATSSTAAAAVARITGLTDPRGWEVFLPRAVSVAEVRHVRELRRPVGWRYVPDAHGTAPCTCRGCRAPGTFGAARLLERRPDPVDGPWPGVPVLLARLESVDSSDVTAILEVLDGFGGRRRGPVERLAHLAEHPDPEVRAALVWRVAGWSTPGARPLVERLANDPDEEVREAAAAWSADEE</sequence>
<reference evidence="1 2" key="1">
    <citation type="submission" date="2021-01" db="EMBL/GenBank/DDBJ databases">
        <title>Sequencing the genomes of 1000 actinobacteria strains.</title>
        <authorList>
            <person name="Klenk H.-P."/>
        </authorList>
    </citation>
    <scope>NUCLEOTIDE SEQUENCE [LARGE SCALE GENOMIC DNA]</scope>
    <source>
        <strain evidence="1 2">DSM 46000</strain>
    </source>
</reference>
<proteinExistence type="predicted"/>
<evidence type="ECO:0008006" key="3">
    <source>
        <dbReference type="Google" id="ProtNLM"/>
    </source>
</evidence>
<dbReference type="SUPFAM" id="SSF48371">
    <property type="entry name" value="ARM repeat"/>
    <property type="match status" value="1"/>
</dbReference>
<protein>
    <recommendedName>
        <fullName evidence="3">HEAT repeat protein</fullName>
    </recommendedName>
</protein>
<dbReference type="Gene3D" id="1.25.10.10">
    <property type="entry name" value="Leucine-rich Repeat Variant"/>
    <property type="match status" value="1"/>
</dbReference>
<evidence type="ECO:0000313" key="2">
    <source>
        <dbReference type="Proteomes" id="UP000698059"/>
    </source>
</evidence>
<accession>A0ABS2LEP5</accession>
<evidence type="ECO:0000313" key="1">
    <source>
        <dbReference type="EMBL" id="MBM7478608.1"/>
    </source>
</evidence>
<name>A0ABS2LEP5_9CELL</name>
<dbReference type="Pfam" id="PF13646">
    <property type="entry name" value="HEAT_2"/>
    <property type="match status" value="1"/>
</dbReference>
<dbReference type="RefSeq" id="WP_205306653.1">
    <property type="nucleotide sequence ID" value="NZ_BAAAVF010000008.1"/>
</dbReference>
<organism evidence="1 2">
    <name type="scientific">Oerskovia jenensis</name>
    <dbReference type="NCBI Taxonomy" id="162169"/>
    <lineage>
        <taxon>Bacteria</taxon>
        <taxon>Bacillati</taxon>
        <taxon>Actinomycetota</taxon>
        <taxon>Actinomycetes</taxon>
        <taxon>Micrococcales</taxon>
        <taxon>Cellulomonadaceae</taxon>
        <taxon>Oerskovia</taxon>
    </lineage>
</organism>
<gene>
    <name evidence="1" type="ORF">JOD49_001528</name>
</gene>
<dbReference type="Proteomes" id="UP000698059">
    <property type="component" value="Unassembled WGS sequence"/>
</dbReference>